<gene>
    <name evidence="3" type="ORF">ERJ67_10785</name>
</gene>
<dbReference type="Pfam" id="PF10128">
    <property type="entry name" value="OpcA_G6PD_assem"/>
    <property type="match status" value="1"/>
</dbReference>
<dbReference type="Proteomes" id="UP000317990">
    <property type="component" value="Unassembled WGS sequence"/>
</dbReference>
<dbReference type="InterPro" id="IPR046801">
    <property type="entry name" value="OpcA_G6PD_N"/>
</dbReference>
<proteinExistence type="predicted"/>
<dbReference type="EMBL" id="SRMO01000087">
    <property type="protein sequence ID" value="TGG90586.1"/>
    <property type="molecule type" value="Genomic_DNA"/>
</dbReference>
<evidence type="ECO:0000259" key="1">
    <source>
        <dbReference type="Pfam" id="PF10128"/>
    </source>
</evidence>
<evidence type="ECO:0000313" key="4">
    <source>
        <dbReference type="Proteomes" id="UP000317990"/>
    </source>
</evidence>
<feature type="domain" description="Glucose-6-phosphate dehydrogenase assembly protein OpcA N-terminal" evidence="1">
    <location>
        <begin position="121"/>
        <end position="224"/>
    </location>
</feature>
<comment type="caution">
    <text evidence="3">The sequence shown here is derived from an EMBL/GenBank/DDBJ whole genome shotgun (WGS) entry which is preliminary data.</text>
</comment>
<protein>
    <submittedName>
        <fullName evidence="3">Glucose 6-phosphate dehydrogenase</fullName>
    </submittedName>
</protein>
<dbReference type="PANTHER" id="PTHR38658:SF1">
    <property type="entry name" value="OXPP CYCLE PROTEIN OPCA-RELATED"/>
    <property type="match status" value="1"/>
</dbReference>
<organism evidence="3 4">
    <name type="scientific">Aphanocapsa feldmannii 277cV</name>
    <dbReference type="NCBI Taxonomy" id="2507553"/>
    <lineage>
        <taxon>Bacteria</taxon>
        <taxon>Bacillati</taxon>
        <taxon>Cyanobacteriota</taxon>
        <taxon>Cyanophyceae</taxon>
        <taxon>Oscillatoriophycideae</taxon>
        <taxon>Chroococcales</taxon>
        <taxon>Microcystaceae</taxon>
        <taxon>Aphanocapsa</taxon>
    </lineage>
</organism>
<dbReference type="PANTHER" id="PTHR38658">
    <property type="entry name" value="OXPP CYCLE PROTEIN OPCA-RELATED"/>
    <property type="match status" value="1"/>
</dbReference>
<dbReference type="InterPro" id="IPR046802">
    <property type="entry name" value="OpcA_G6PD_C"/>
</dbReference>
<dbReference type="AlphaFoldDB" id="A0A524RL45"/>
<feature type="domain" description="Glucose-6-phosphate dehydrogenase assembly protein OpcA C-terminal" evidence="2">
    <location>
        <begin position="244"/>
        <end position="332"/>
    </location>
</feature>
<evidence type="ECO:0000313" key="3">
    <source>
        <dbReference type="EMBL" id="TGG90586.1"/>
    </source>
</evidence>
<dbReference type="Pfam" id="PF20171">
    <property type="entry name" value="OpcA_G6PD_C"/>
    <property type="match status" value="1"/>
</dbReference>
<accession>A0A524RL45</accession>
<evidence type="ECO:0000259" key="2">
    <source>
        <dbReference type="Pfam" id="PF20171"/>
    </source>
</evidence>
<reference evidence="3 4" key="1">
    <citation type="journal article" date="2019" name="mSystems">
        <title>Life at home and on the roam: Genomic adaptions reflect the dual lifestyle of an intracellular, facultative symbiont.</title>
        <authorList>
            <person name="Burgsdorf I."/>
        </authorList>
    </citation>
    <scope>NUCLEOTIDE SEQUENCE [LARGE SCALE GENOMIC DNA]</scope>
    <source>
        <strain evidence="3">277cV</strain>
    </source>
</reference>
<name>A0A524RL45_9CHRO</name>
<dbReference type="InterPro" id="IPR004555">
    <property type="entry name" value="G6PDH_assembly_OpcA"/>
</dbReference>
<sequence length="431" mass="46590">MTPPPVTLQSPLALPLNEVPSYMERLWDGEDVSRPEGASTFTLLVWQPAWLEQELGRTGGLRGPVTGIQRPELIEAARQAIQQLGLHHATAPFDPALVEALRREPGALQPDDLRGQLIDGRISELQPRRLISVNPLLDRTAPLESQVAAYCPMPEAGAVNTACGDVLVLRGGVPVIAAQLQRIDPLVTPGLPCWVWWNSAPEDSPEVFDRLALPPRRLIIDTSLGDARGGLTLLGQRIRSGQTIYDLNWYRLRSWRESLAMAFDPPSRRSALEQIERIDIDIQGHQFCQGLLLGAWIAAQLGWSLQHSRFDTEGAIHSQFRRPDGATPAMVVSPAPIGMPTPHSGTVVGLRLLTTAAEGPGLCVILCGEAAGCMRLEGGGATQRQLVEHVVPVLDGPLNAEVTRVLSGGHDSTNPLLRMAGCLAAEMLPAS</sequence>